<dbReference type="EMBL" id="CP133623">
    <property type="protein sequence ID" value="WMV58376.1"/>
    <property type="molecule type" value="Genomic_DNA"/>
</dbReference>
<protein>
    <submittedName>
        <fullName evidence="1">Uncharacterized protein</fullName>
    </submittedName>
</protein>
<dbReference type="Proteomes" id="UP001234989">
    <property type="component" value="Chromosome 12"/>
</dbReference>
<evidence type="ECO:0000313" key="1">
    <source>
        <dbReference type="EMBL" id="WMV58376.1"/>
    </source>
</evidence>
<name>A0AAF0V849_SOLVR</name>
<reference evidence="1" key="1">
    <citation type="submission" date="2023-08" db="EMBL/GenBank/DDBJ databases">
        <title>A de novo genome assembly of Solanum verrucosum Schlechtendal, a Mexican diploid species geographically isolated from the other diploid A-genome species in potato relatives.</title>
        <authorList>
            <person name="Hosaka K."/>
        </authorList>
    </citation>
    <scope>NUCLEOTIDE SEQUENCE</scope>
    <source>
        <tissue evidence="1">Young leaves</tissue>
    </source>
</reference>
<dbReference type="AlphaFoldDB" id="A0AAF0V849"/>
<proteinExistence type="predicted"/>
<organism evidence="1 2">
    <name type="scientific">Solanum verrucosum</name>
    <dbReference type="NCBI Taxonomy" id="315347"/>
    <lineage>
        <taxon>Eukaryota</taxon>
        <taxon>Viridiplantae</taxon>
        <taxon>Streptophyta</taxon>
        <taxon>Embryophyta</taxon>
        <taxon>Tracheophyta</taxon>
        <taxon>Spermatophyta</taxon>
        <taxon>Magnoliopsida</taxon>
        <taxon>eudicotyledons</taxon>
        <taxon>Gunneridae</taxon>
        <taxon>Pentapetalae</taxon>
        <taxon>asterids</taxon>
        <taxon>lamiids</taxon>
        <taxon>Solanales</taxon>
        <taxon>Solanaceae</taxon>
        <taxon>Solanoideae</taxon>
        <taxon>Solaneae</taxon>
        <taxon>Solanum</taxon>
    </lineage>
</organism>
<accession>A0AAF0V849</accession>
<gene>
    <name evidence="1" type="ORF">MTR67_051761</name>
</gene>
<keyword evidence="2" id="KW-1185">Reference proteome</keyword>
<evidence type="ECO:0000313" key="2">
    <source>
        <dbReference type="Proteomes" id="UP001234989"/>
    </source>
</evidence>
<sequence>MCSLLEKEVKFMFDKMCLKEYEVLKWNLIEAPILISPKWTYYLNSCVIQAM</sequence>